<name>A0A450YMU7_9GAMM</name>
<dbReference type="AlphaFoldDB" id="A0A450YMU7"/>
<gene>
    <name evidence="1" type="ORF">BECKTC1821D_GA0114238_101410</name>
    <name evidence="2" type="ORF">BECKTC1821E_GA0114239_102211</name>
    <name evidence="3" type="ORF">BECKTC1821F_GA0114240_101643</name>
</gene>
<evidence type="ECO:0000313" key="1">
    <source>
        <dbReference type="EMBL" id="VFK42881.1"/>
    </source>
</evidence>
<accession>A0A450YMU7</accession>
<evidence type="ECO:0000313" key="2">
    <source>
        <dbReference type="EMBL" id="VFK42909.1"/>
    </source>
</evidence>
<protein>
    <submittedName>
        <fullName evidence="1">Uncharacterized protein</fullName>
    </submittedName>
</protein>
<sequence>MNNTVIDSDVDRKALLAKIREKKSGVLPTIRYMPR</sequence>
<reference evidence="1" key="1">
    <citation type="submission" date="2019-02" db="EMBL/GenBank/DDBJ databases">
        <authorList>
            <person name="Gruber-Vodicka R. H."/>
            <person name="Seah K. B. B."/>
        </authorList>
    </citation>
    <scope>NUCLEOTIDE SEQUENCE</scope>
    <source>
        <strain evidence="1">BECK_BZ123</strain>
        <strain evidence="2">BECK_BZ125</strain>
        <strain evidence="3">BECK_BZ126</strain>
    </source>
</reference>
<dbReference type="EMBL" id="CAADFT010000022">
    <property type="protein sequence ID" value="VFK42909.1"/>
    <property type="molecule type" value="Genomic_DNA"/>
</dbReference>
<evidence type="ECO:0000313" key="3">
    <source>
        <dbReference type="EMBL" id="VFK57302.1"/>
    </source>
</evidence>
<dbReference type="EMBL" id="CAADFS010000014">
    <property type="protein sequence ID" value="VFK42881.1"/>
    <property type="molecule type" value="Genomic_DNA"/>
</dbReference>
<dbReference type="EMBL" id="CAADFW010000016">
    <property type="protein sequence ID" value="VFK57302.1"/>
    <property type="molecule type" value="Genomic_DNA"/>
</dbReference>
<proteinExistence type="predicted"/>
<organism evidence="1">
    <name type="scientific">Candidatus Kentrum sp. TC</name>
    <dbReference type="NCBI Taxonomy" id="2126339"/>
    <lineage>
        <taxon>Bacteria</taxon>
        <taxon>Pseudomonadati</taxon>
        <taxon>Pseudomonadota</taxon>
        <taxon>Gammaproteobacteria</taxon>
        <taxon>Candidatus Kentrum</taxon>
    </lineage>
</organism>